<dbReference type="Proteomes" id="UP000093044">
    <property type="component" value="Chromosome"/>
</dbReference>
<dbReference type="Pfam" id="PF08241">
    <property type="entry name" value="Methyltransf_11"/>
    <property type="match status" value="1"/>
</dbReference>
<sequence>MTNQIWNPQEYRKSADFVPKLGEPVIELLEPKAGERILDLGCGTGILTKKLAEMGCSVIGTDASPEMVAAARELGVEAFLADAQTLKMDEKFDAIMSNAAIHWMPDHYAVVRRVWNLLKPGGRFAAECGGEGCVRIIREGMKIALIKRGIDYKARNPWKYPELGAFSKILENQGFQVKFIARIDRPTPLPAGLHGWLEVFSASHTEGFSEAEREAFYKEVEDYCRPTLFDEKKGWTADYVRLRFLAVKPEE</sequence>
<keyword evidence="3" id="KW-1185">Reference proteome</keyword>
<dbReference type="OrthoDB" id="9760689at2"/>
<protein>
    <recommendedName>
        <fullName evidence="1">Methyltransferase type 11 domain-containing protein</fullName>
    </recommendedName>
</protein>
<dbReference type="CDD" id="cd02440">
    <property type="entry name" value="AdoMet_MTases"/>
    <property type="match status" value="1"/>
</dbReference>
<reference evidence="2" key="1">
    <citation type="submission" date="2016-08" db="EMBL/GenBank/DDBJ databases">
        <title>Complete genome of Cloacibacillus porcorum.</title>
        <authorList>
            <person name="Looft T."/>
            <person name="Bayles D.O."/>
            <person name="Alt D.P."/>
        </authorList>
    </citation>
    <scope>NUCLEOTIDE SEQUENCE [LARGE SCALE GENOMIC DNA]</scope>
    <source>
        <strain evidence="2">CL-84</strain>
    </source>
</reference>
<gene>
    <name evidence="2" type="ORF">BED41_02485</name>
</gene>
<dbReference type="PANTHER" id="PTHR43861:SF1">
    <property type="entry name" value="TRANS-ACONITATE 2-METHYLTRANSFERASE"/>
    <property type="match status" value="1"/>
</dbReference>
<dbReference type="InterPro" id="IPR029063">
    <property type="entry name" value="SAM-dependent_MTases_sf"/>
</dbReference>
<dbReference type="GO" id="GO:0008757">
    <property type="term" value="F:S-adenosylmethionine-dependent methyltransferase activity"/>
    <property type="evidence" value="ECO:0007669"/>
    <property type="project" value="InterPro"/>
</dbReference>
<evidence type="ECO:0000313" key="3">
    <source>
        <dbReference type="Proteomes" id="UP000093044"/>
    </source>
</evidence>
<name>A0A1B2I262_9BACT</name>
<proteinExistence type="predicted"/>
<dbReference type="RefSeq" id="WP_066742700.1">
    <property type="nucleotide sequence ID" value="NZ_CP016757.1"/>
</dbReference>
<evidence type="ECO:0000259" key="1">
    <source>
        <dbReference type="Pfam" id="PF08241"/>
    </source>
</evidence>
<dbReference type="EMBL" id="CP016757">
    <property type="protein sequence ID" value="ANZ44058.1"/>
    <property type="molecule type" value="Genomic_DNA"/>
</dbReference>
<dbReference type="STRING" id="1197717.BED41_02485"/>
<accession>A0A1B2I262</accession>
<dbReference type="KEGG" id="cpor:BED41_02485"/>
<dbReference type="GeneID" id="83056718"/>
<dbReference type="Gene3D" id="3.40.50.150">
    <property type="entry name" value="Vaccinia Virus protein VP39"/>
    <property type="match status" value="1"/>
</dbReference>
<dbReference type="AlphaFoldDB" id="A0A1B2I262"/>
<dbReference type="PANTHER" id="PTHR43861">
    <property type="entry name" value="TRANS-ACONITATE 2-METHYLTRANSFERASE-RELATED"/>
    <property type="match status" value="1"/>
</dbReference>
<feature type="domain" description="Methyltransferase type 11" evidence="1">
    <location>
        <begin position="38"/>
        <end position="125"/>
    </location>
</feature>
<dbReference type="SUPFAM" id="SSF53335">
    <property type="entry name" value="S-adenosyl-L-methionine-dependent methyltransferases"/>
    <property type="match status" value="1"/>
</dbReference>
<organism evidence="2 3">
    <name type="scientific">Cloacibacillus porcorum</name>
    <dbReference type="NCBI Taxonomy" id="1197717"/>
    <lineage>
        <taxon>Bacteria</taxon>
        <taxon>Thermotogati</taxon>
        <taxon>Synergistota</taxon>
        <taxon>Synergistia</taxon>
        <taxon>Synergistales</taxon>
        <taxon>Synergistaceae</taxon>
        <taxon>Cloacibacillus</taxon>
    </lineage>
</organism>
<evidence type="ECO:0000313" key="2">
    <source>
        <dbReference type="EMBL" id="ANZ44058.1"/>
    </source>
</evidence>
<dbReference type="InterPro" id="IPR013216">
    <property type="entry name" value="Methyltransf_11"/>
</dbReference>